<gene>
    <name evidence="10" type="primary">flgF</name>
    <name evidence="10" type="ORF">M3P05_06305</name>
</gene>
<accession>A0ABT0PDV2</accession>
<dbReference type="SUPFAM" id="SSF117143">
    <property type="entry name" value="Flagellar hook protein flgE"/>
    <property type="match status" value="1"/>
</dbReference>
<comment type="subunit">
    <text evidence="4 6">The basal body constitutes a major portion of the flagellar organelle and consists of five rings (E,L,P,S, and M) mounted on a central rod. The rod consists of about 26 subunits of FlgG in the distal portion, and FlgB, FlgC and FlgF are thought to build up the proximal portion of the rod with about 6 subunits each.</text>
</comment>
<dbReference type="Pfam" id="PF06429">
    <property type="entry name" value="Flg_bbr_C"/>
    <property type="match status" value="1"/>
</dbReference>
<keyword evidence="10" id="KW-0966">Cell projection</keyword>
<sequence>MDYGIQMPAGTSDAIIRFQSVHASNLAGTSSPGFKAEIPYTKQLKQSQNEAMVKPRFNTRHLPEPGRSQTNFSSGPLRNTSRDLDVAVSGKGWLVVEVNGTEMLTRNGQLDIGANGTLMTSSGYPVMGQGGGAIDLPEFSSITIGRDGSISLVPRGGQGSEIVEADRIMLVNPDESDLQRQTGSMFRYAGDAPLAVDANVELLSGVLEASNVDGVAELMSFMALGREFEMNVKMMTAFGDMSSSGDKLIQLNVT</sequence>
<dbReference type="NCBIfam" id="TIGR03506">
    <property type="entry name" value="FlgEFG_subfam"/>
    <property type="match status" value="1"/>
</dbReference>
<feature type="compositionally biased region" description="Polar residues" evidence="7">
    <location>
        <begin position="67"/>
        <end position="79"/>
    </location>
</feature>
<dbReference type="InterPro" id="IPR053967">
    <property type="entry name" value="LlgE_F_G-like_D1"/>
</dbReference>
<evidence type="ECO:0000256" key="6">
    <source>
        <dbReference type="RuleBase" id="RU362116"/>
    </source>
</evidence>
<comment type="caution">
    <text evidence="10">The sequence shown here is derived from an EMBL/GenBank/DDBJ whole genome shotgun (WGS) entry which is preliminary data.</text>
</comment>
<dbReference type="InterPro" id="IPR037925">
    <property type="entry name" value="FlgE/F/G-like"/>
</dbReference>
<dbReference type="NCBIfam" id="NF009280">
    <property type="entry name" value="PRK12640.1"/>
    <property type="match status" value="1"/>
</dbReference>
<evidence type="ECO:0000259" key="9">
    <source>
        <dbReference type="Pfam" id="PF22692"/>
    </source>
</evidence>
<comment type="subcellular location">
    <subcellularLocation>
        <location evidence="1 6">Bacterial flagellum basal body</location>
    </subcellularLocation>
</comment>
<dbReference type="InterPro" id="IPR020013">
    <property type="entry name" value="Flagellar_FlgE/F/G"/>
</dbReference>
<dbReference type="InterPro" id="IPR010930">
    <property type="entry name" value="Flg_bb/hook_C_dom"/>
</dbReference>
<keyword evidence="10" id="KW-0282">Flagellum</keyword>
<dbReference type="RefSeq" id="WP_249698594.1">
    <property type="nucleotide sequence ID" value="NZ_JAMFLX010000006.1"/>
</dbReference>
<keyword evidence="3 6" id="KW-0975">Bacterial flagellum</keyword>
<evidence type="ECO:0000256" key="2">
    <source>
        <dbReference type="ARBA" id="ARBA00009677"/>
    </source>
</evidence>
<dbReference type="PANTHER" id="PTHR30435:SF18">
    <property type="entry name" value="FLAGELLAR BASAL-BODY ROD PROTEIN FLGF"/>
    <property type="match status" value="1"/>
</dbReference>
<name>A0ABT0PDV2_9GAMM</name>
<dbReference type="Pfam" id="PF22692">
    <property type="entry name" value="LlgE_F_G_D1"/>
    <property type="match status" value="1"/>
</dbReference>
<evidence type="ECO:0000256" key="3">
    <source>
        <dbReference type="ARBA" id="ARBA00023143"/>
    </source>
</evidence>
<evidence type="ECO:0000313" key="10">
    <source>
        <dbReference type="EMBL" id="MCL6269552.1"/>
    </source>
</evidence>
<evidence type="ECO:0000256" key="5">
    <source>
        <dbReference type="ARBA" id="ARBA00040228"/>
    </source>
</evidence>
<evidence type="ECO:0000256" key="7">
    <source>
        <dbReference type="SAM" id="MobiDB-lite"/>
    </source>
</evidence>
<proteinExistence type="inferred from homology"/>
<evidence type="ECO:0000256" key="4">
    <source>
        <dbReference type="ARBA" id="ARBA00038560"/>
    </source>
</evidence>
<evidence type="ECO:0000313" key="11">
    <source>
        <dbReference type="Proteomes" id="UP001203338"/>
    </source>
</evidence>
<keyword evidence="11" id="KW-1185">Reference proteome</keyword>
<dbReference type="Proteomes" id="UP001203338">
    <property type="component" value="Unassembled WGS sequence"/>
</dbReference>
<organism evidence="10 11">
    <name type="scientific">Parendozoicomonas callyspongiae</name>
    <dbReference type="NCBI Taxonomy" id="2942213"/>
    <lineage>
        <taxon>Bacteria</taxon>
        <taxon>Pseudomonadati</taxon>
        <taxon>Pseudomonadota</taxon>
        <taxon>Gammaproteobacteria</taxon>
        <taxon>Oceanospirillales</taxon>
        <taxon>Endozoicomonadaceae</taxon>
        <taxon>Parendozoicomonas</taxon>
    </lineage>
</organism>
<feature type="region of interest" description="Disordered" evidence="7">
    <location>
        <begin position="58"/>
        <end position="80"/>
    </location>
</feature>
<evidence type="ECO:0000256" key="1">
    <source>
        <dbReference type="ARBA" id="ARBA00004117"/>
    </source>
</evidence>
<feature type="domain" description="Flagellar hook protein FlgE/F/G-like D1" evidence="9">
    <location>
        <begin position="87"/>
        <end position="151"/>
    </location>
</feature>
<keyword evidence="10" id="KW-0969">Cilium</keyword>
<protein>
    <recommendedName>
        <fullName evidence="5 6">Flagellar basal-body rod protein FlgF</fullName>
    </recommendedName>
</protein>
<evidence type="ECO:0000259" key="8">
    <source>
        <dbReference type="Pfam" id="PF06429"/>
    </source>
</evidence>
<comment type="similarity">
    <text evidence="2 6">Belongs to the flagella basal body rod proteins family.</text>
</comment>
<feature type="domain" description="Flagellar basal-body/hook protein C-terminal" evidence="8">
    <location>
        <begin position="204"/>
        <end position="245"/>
    </location>
</feature>
<reference evidence="10 11" key="1">
    <citation type="submission" date="2022-05" db="EMBL/GenBank/DDBJ databases">
        <authorList>
            <person name="Park J.-S."/>
        </authorList>
    </citation>
    <scope>NUCLEOTIDE SEQUENCE [LARGE SCALE GENOMIC DNA]</scope>
    <source>
        <strain evidence="10 11">2012CJ34-2</strain>
    </source>
</reference>
<dbReference type="PANTHER" id="PTHR30435">
    <property type="entry name" value="FLAGELLAR PROTEIN"/>
    <property type="match status" value="1"/>
</dbReference>
<dbReference type="EMBL" id="JAMFLX010000006">
    <property type="protein sequence ID" value="MCL6269552.1"/>
    <property type="molecule type" value="Genomic_DNA"/>
</dbReference>